<dbReference type="EMBL" id="JANPWB010000003">
    <property type="protein sequence ID" value="KAJ1199361.1"/>
    <property type="molecule type" value="Genomic_DNA"/>
</dbReference>
<evidence type="ECO:0000313" key="2">
    <source>
        <dbReference type="Proteomes" id="UP001066276"/>
    </source>
</evidence>
<sequence length="95" mass="10268">MKEMVAAIIPEEIVIGIAGQDSAAYQETTHMQEDNGSPVDMPVLDYPDDMDDELTTISHQTLRDVLGTLQTPSSVARRSTDVAAITEDPPTTPIV</sequence>
<gene>
    <name evidence="1" type="ORF">NDU88_003198</name>
</gene>
<comment type="caution">
    <text evidence="1">The sequence shown here is derived from an EMBL/GenBank/DDBJ whole genome shotgun (WGS) entry which is preliminary data.</text>
</comment>
<organism evidence="1 2">
    <name type="scientific">Pleurodeles waltl</name>
    <name type="common">Iberian ribbed newt</name>
    <dbReference type="NCBI Taxonomy" id="8319"/>
    <lineage>
        <taxon>Eukaryota</taxon>
        <taxon>Metazoa</taxon>
        <taxon>Chordata</taxon>
        <taxon>Craniata</taxon>
        <taxon>Vertebrata</taxon>
        <taxon>Euteleostomi</taxon>
        <taxon>Amphibia</taxon>
        <taxon>Batrachia</taxon>
        <taxon>Caudata</taxon>
        <taxon>Salamandroidea</taxon>
        <taxon>Salamandridae</taxon>
        <taxon>Pleurodelinae</taxon>
        <taxon>Pleurodeles</taxon>
    </lineage>
</organism>
<keyword evidence="2" id="KW-1185">Reference proteome</keyword>
<proteinExistence type="predicted"/>
<dbReference type="AlphaFoldDB" id="A0AAV7VFX7"/>
<protein>
    <submittedName>
        <fullName evidence="1">Uncharacterized protein</fullName>
    </submittedName>
</protein>
<reference evidence="1" key="1">
    <citation type="journal article" date="2022" name="bioRxiv">
        <title>Sequencing and chromosome-scale assembly of the giantPleurodeles waltlgenome.</title>
        <authorList>
            <person name="Brown T."/>
            <person name="Elewa A."/>
            <person name="Iarovenko S."/>
            <person name="Subramanian E."/>
            <person name="Araus A.J."/>
            <person name="Petzold A."/>
            <person name="Susuki M."/>
            <person name="Suzuki K.-i.T."/>
            <person name="Hayashi T."/>
            <person name="Toyoda A."/>
            <person name="Oliveira C."/>
            <person name="Osipova E."/>
            <person name="Leigh N.D."/>
            <person name="Simon A."/>
            <person name="Yun M.H."/>
        </authorList>
    </citation>
    <scope>NUCLEOTIDE SEQUENCE</scope>
    <source>
        <strain evidence="1">20211129_DDA</strain>
        <tissue evidence="1">Liver</tissue>
    </source>
</reference>
<dbReference type="Proteomes" id="UP001066276">
    <property type="component" value="Chromosome 2_1"/>
</dbReference>
<accession>A0AAV7VFX7</accession>
<name>A0AAV7VFX7_PLEWA</name>
<evidence type="ECO:0000313" key="1">
    <source>
        <dbReference type="EMBL" id="KAJ1199361.1"/>
    </source>
</evidence>